<comment type="caution">
    <text evidence="1">The sequence shown here is derived from an EMBL/GenBank/DDBJ whole genome shotgun (WGS) entry which is preliminary data.</text>
</comment>
<dbReference type="EMBL" id="BAABBE010000055">
    <property type="protein sequence ID" value="GAA3686528.1"/>
    <property type="molecule type" value="Genomic_DNA"/>
</dbReference>
<evidence type="ECO:0000313" key="1">
    <source>
        <dbReference type="EMBL" id="GAA3686528.1"/>
    </source>
</evidence>
<evidence type="ECO:0000313" key="2">
    <source>
        <dbReference type="Proteomes" id="UP001500711"/>
    </source>
</evidence>
<dbReference type="Proteomes" id="UP001500711">
    <property type="component" value="Unassembled WGS sequence"/>
</dbReference>
<sequence length="86" mass="9979">MRDGLQVDDNCARATGNQANQLVRYRIDRGHVDVSRHLHHQRAALLVRAQHTIGRHTTGFRTRHHAPVPQDAYVLNNDRDLVRQRE</sequence>
<protein>
    <submittedName>
        <fullName evidence="1">Uncharacterized protein</fullName>
    </submittedName>
</protein>
<organism evidence="1 2">
    <name type="scientific">Lentzea roselyniae</name>
    <dbReference type="NCBI Taxonomy" id="531940"/>
    <lineage>
        <taxon>Bacteria</taxon>
        <taxon>Bacillati</taxon>
        <taxon>Actinomycetota</taxon>
        <taxon>Actinomycetes</taxon>
        <taxon>Pseudonocardiales</taxon>
        <taxon>Pseudonocardiaceae</taxon>
        <taxon>Lentzea</taxon>
    </lineage>
</organism>
<name>A0ABP7CG00_9PSEU</name>
<proteinExistence type="predicted"/>
<reference evidence="2" key="1">
    <citation type="journal article" date="2019" name="Int. J. Syst. Evol. Microbiol.">
        <title>The Global Catalogue of Microorganisms (GCM) 10K type strain sequencing project: providing services to taxonomists for standard genome sequencing and annotation.</title>
        <authorList>
            <consortium name="The Broad Institute Genomics Platform"/>
            <consortium name="The Broad Institute Genome Sequencing Center for Infectious Disease"/>
            <person name="Wu L."/>
            <person name="Ma J."/>
        </authorList>
    </citation>
    <scope>NUCLEOTIDE SEQUENCE [LARGE SCALE GENOMIC DNA]</scope>
    <source>
        <strain evidence="2">JCM 17494</strain>
    </source>
</reference>
<accession>A0ABP7CG00</accession>
<keyword evidence="2" id="KW-1185">Reference proteome</keyword>
<gene>
    <name evidence="1" type="ORF">GCM10022267_86790</name>
</gene>